<dbReference type="Gene3D" id="1.10.286.10">
    <property type="match status" value="1"/>
</dbReference>
<feature type="domain" description="GTP cyclohydrolase I" evidence="5">
    <location>
        <begin position="12"/>
        <end position="192"/>
    </location>
</feature>
<keyword evidence="4" id="KW-0378">Hydrolase</keyword>
<dbReference type="UniPathway" id="UPA00848">
    <property type="reaction ID" value="UER00151"/>
</dbReference>
<dbReference type="GO" id="GO:0005525">
    <property type="term" value="F:GTP binding"/>
    <property type="evidence" value="ECO:0007669"/>
    <property type="project" value="TreeGrafter"/>
</dbReference>
<dbReference type="Pfam" id="PF01227">
    <property type="entry name" value="GTP_cyclohydroI"/>
    <property type="match status" value="1"/>
</dbReference>
<evidence type="ECO:0000259" key="5">
    <source>
        <dbReference type="Pfam" id="PF01227"/>
    </source>
</evidence>
<dbReference type="GO" id="GO:0005737">
    <property type="term" value="C:cytoplasm"/>
    <property type="evidence" value="ECO:0007669"/>
    <property type="project" value="TreeGrafter"/>
</dbReference>
<dbReference type="GO" id="GO:0003934">
    <property type="term" value="F:GTP cyclohydrolase I activity"/>
    <property type="evidence" value="ECO:0007669"/>
    <property type="project" value="UniProtKB-EC"/>
</dbReference>
<dbReference type="PANTHER" id="PTHR11109">
    <property type="entry name" value="GTP CYCLOHYDROLASE I"/>
    <property type="match status" value="1"/>
</dbReference>
<protein>
    <recommendedName>
        <fullName evidence="3">GTP cyclohydrolase I</fullName>
        <ecNumber evidence="3">3.5.4.16</ecNumber>
    </recommendedName>
</protein>
<dbReference type="PANTHER" id="PTHR11109:SF7">
    <property type="entry name" value="GTP CYCLOHYDROLASE 1"/>
    <property type="match status" value="1"/>
</dbReference>
<comment type="catalytic activity">
    <reaction evidence="1">
        <text>GTP + H2O = 7,8-dihydroneopterin 3'-triphosphate + formate + H(+)</text>
        <dbReference type="Rhea" id="RHEA:17473"/>
        <dbReference type="ChEBI" id="CHEBI:15377"/>
        <dbReference type="ChEBI" id="CHEBI:15378"/>
        <dbReference type="ChEBI" id="CHEBI:15740"/>
        <dbReference type="ChEBI" id="CHEBI:37565"/>
        <dbReference type="ChEBI" id="CHEBI:58462"/>
        <dbReference type="EC" id="3.5.4.16"/>
    </reaction>
</comment>
<dbReference type="InterPro" id="IPR043134">
    <property type="entry name" value="GTP-CH-I_N"/>
</dbReference>
<accession>A0A0F9NIA7</accession>
<dbReference type="EC" id="3.5.4.16" evidence="3"/>
<dbReference type="AlphaFoldDB" id="A0A0F9NIA7"/>
<dbReference type="Gene3D" id="3.30.1130.10">
    <property type="match status" value="1"/>
</dbReference>
<dbReference type="SUPFAM" id="SSF55620">
    <property type="entry name" value="Tetrahydrobiopterin biosynthesis enzymes-like"/>
    <property type="match status" value="1"/>
</dbReference>
<comment type="pathway">
    <text evidence="2">Cofactor biosynthesis; 7,8-dihydroneopterin triphosphate biosynthesis; 7,8-dihydroneopterin triphosphate from GTP: step 1/1.</text>
</comment>
<dbReference type="GO" id="GO:0006729">
    <property type="term" value="P:tetrahydrobiopterin biosynthetic process"/>
    <property type="evidence" value="ECO:0007669"/>
    <property type="project" value="TreeGrafter"/>
</dbReference>
<dbReference type="EMBL" id="LAZR01006945">
    <property type="protein sequence ID" value="KKM88545.1"/>
    <property type="molecule type" value="Genomic_DNA"/>
</dbReference>
<evidence type="ECO:0000256" key="3">
    <source>
        <dbReference type="ARBA" id="ARBA00012715"/>
    </source>
</evidence>
<name>A0A0F9NIA7_9ZZZZ</name>
<sequence length="196" mass="21873">MRKPRKEVRERMQEHMAQIMDDLGLDATKEPGLLETPRRFVDYLLEFAQPLRIKEVLGNGFDVDSTGSHSMVVQTNIPFRMICEHHLLPAIGRAALGYVPNATVVGLSKLTRLVQAVGTERPSIQEAICDRIANLLDEHLEPKGAIVVLRAEHTCMACRGVNAPGIFTTTSAVRGVFRDVPQARSEFFSLIRADQR</sequence>
<dbReference type="GO" id="GO:0008270">
    <property type="term" value="F:zinc ion binding"/>
    <property type="evidence" value="ECO:0007669"/>
    <property type="project" value="TreeGrafter"/>
</dbReference>
<comment type="caution">
    <text evidence="6">The sequence shown here is derived from an EMBL/GenBank/DDBJ whole genome shotgun (WGS) entry which is preliminary data.</text>
</comment>
<organism evidence="6">
    <name type="scientific">marine sediment metagenome</name>
    <dbReference type="NCBI Taxonomy" id="412755"/>
    <lineage>
        <taxon>unclassified sequences</taxon>
        <taxon>metagenomes</taxon>
        <taxon>ecological metagenomes</taxon>
    </lineage>
</organism>
<gene>
    <name evidence="6" type="ORF">LCGC14_1257640</name>
</gene>
<evidence type="ECO:0000256" key="1">
    <source>
        <dbReference type="ARBA" id="ARBA00001052"/>
    </source>
</evidence>
<dbReference type="InterPro" id="IPR043133">
    <property type="entry name" value="GTP-CH-I_C/QueF"/>
</dbReference>
<evidence type="ECO:0000256" key="4">
    <source>
        <dbReference type="ARBA" id="ARBA00022801"/>
    </source>
</evidence>
<proteinExistence type="predicted"/>
<reference evidence="6" key="1">
    <citation type="journal article" date="2015" name="Nature">
        <title>Complex archaea that bridge the gap between prokaryotes and eukaryotes.</title>
        <authorList>
            <person name="Spang A."/>
            <person name="Saw J.H."/>
            <person name="Jorgensen S.L."/>
            <person name="Zaremba-Niedzwiedzka K."/>
            <person name="Martijn J."/>
            <person name="Lind A.E."/>
            <person name="van Eijk R."/>
            <person name="Schleper C."/>
            <person name="Guy L."/>
            <person name="Ettema T.J."/>
        </authorList>
    </citation>
    <scope>NUCLEOTIDE SEQUENCE</scope>
</reference>
<dbReference type="FunFam" id="3.30.1130.10:FF:000001">
    <property type="entry name" value="GTP cyclohydrolase 1"/>
    <property type="match status" value="1"/>
</dbReference>
<dbReference type="InterPro" id="IPR001474">
    <property type="entry name" value="GTP_CycHdrlase_I"/>
</dbReference>
<evidence type="ECO:0000313" key="6">
    <source>
        <dbReference type="EMBL" id="KKM88545.1"/>
    </source>
</evidence>
<dbReference type="InterPro" id="IPR020602">
    <property type="entry name" value="GTP_CycHdrlase_I_dom"/>
</dbReference>
<evidence type="ECO:0000256" key="2">
    <source>
        <dbReference type="ARBA" id="ARBA00005080"/>
    </source>
</evidence>
<dbReference type="GO" id="GO:0046654">
    <property type="term" value="P:tetrahydrofolate biosynthetic process"/>
    <property type="evidence" value="ECO:0007669"/>
    <property type="project" value="InterPro"/>
</dbReference>
<dbReference type="NCBIfam" id="NF006826">
    <property type="entry name" value="PRK09347.1-3"/>
    <property type="match status" value="1"/>
</dbReference>